<accession>A0A923RTH3</accession>
<dbReference type="InterPro" id="IPR008964">
    <property type="entry name" value="Invasin/intimin_cell_adhesion"/>
</dbReference>
<dbReference type="InterPro" id="IPR032675">
    <property type="entry name" value="LRR_dom_sf"/>
</dbReference>
<evidence type="ECO:0000256" key="1">
    <source>
        <dbReference type="SAM" id="SignalP"/>
    </source>
</evidence>
<feature type="chain" id="PRO_5036743013" evidence="1">
    <location>
        <begin position="31"/>
        <end position="931"/>
    </location>
</feature>
<protein>
    <submittedName>
        <fullName evidence="4">Leucine-rich repeat protein</fullName>
    </submittedName>
</protein>
<dbReference type="InterPro" id="IPR053139">
    <property type="entry name" value="Surface_bspA-like"/>
</dbReference>
<dbReference type="InterPro" id="IPR014044">
    <property type="entry name" value="CAP_dom"/>
</dbReference>
<dbReference type="EMBL" id="JACOPH010000009">
    <property type="protein sequence ID" value="MBC5714682.1"/>
    <property type="molecule type" value="Genomic_DNA"/>
</dbReference>
<proteinExistence type="predicted"/>
<dbReference type="AlphaFoldDB" id="A0A923RTH3"/>
<dbReference type="Pfam" id="PF13306">
    <property type="entry name" value="LRR_5"/>
    <property type="match status" value="2"/>
</dbReference>
<reference evidence="4" key="1">
    <citation type="submission" date="2020-08" db="EMBL/GenBank/DDBJ databases">
        <title>Genome public.</title>
        <authorList>
            <person name="Liu C."/>
            <person name="Sun Q."/>
        </authorList>
    </citation>
    <scope>NUCLEOTIDE SEQUENCE</scope>
    <source>
        <strain evidence="4">BX1005</strain>
    </source>
</reference>
<evidence type="ECO:0000259" key="2">
    <source>
        <dbReference type="Pfam" id="PF00188"/>
    </source>
</evidence>
<evidence type="ECO:0000259" key="3">
    <source>
        <dbReference type="Pfam" id="PF02368"/>
    </source>
</evidence>
<dbReference type="InterPro" id="IPR026906">
    <property type="entry name" value="LRR_5"/>
</dbReference>
<dbReference type="Proteomes" id="UP000606720">
    <property type="component" value="Unassembled WGS sequence"/>
</dbReference>
<evidence type="ECO:0000313" key="4">
    <source>
        <dbReference type="EMBL" id="MBC5714682.1"/>
    </source>
</evidence>
<dbReference type="PANTHER" id="PTHR45661:SF3">
    <property type="entry name" value="IG-LIKE DOMAIN-CONTAINING PROTEIN"/>
    <property type="match status" value="1"/>
</dbReference>
<keyword evidence="5" id="KW-1185">Reference proteome</keyword>
<feature type="signal peptide" evidence="1">
    <location>
        <begin position="1"/>
        <end position="30"/>
    </location>
</feature>
<dbReference type="Gene3D" id="3.40.33.10">
    <property type="entry name" value="CAP"/>
    <property type="match status" value="1"/>
</dbReference>
<organism evidence="4 5">
    <name type="scientific">Roseburia zhanii</name>
    <dbReference type="NCBI Taxonomy" id="2763064"/>
    <lineage>
        <taxon>Bacteria</taxon>
        <taxon>Bacillati</taxon>
        <taxon>Bacillota</taxon>
        <taxon>Clostridia</taxon>
        <taxon>Lachnospirales</taxon>
        <taxon>Lachnospiraceae</taxon>
        <taxon>Roseburia</taxon>
    </lineage>
</organism>
<comment type="caution">
    <text evidence="4">The sequence shown here is derived from an EMBL/GenBank/DDBJ whole genome shotgun (WGS) entry which is preliminary data.</text>
</comment>
<dbReference type="Gene3D" id="3.80.10.10">
    <property type="entry name" value="Ribonuclease Inhibitor"/>
    <property type="match status" value="2"/>
</dbReference>
<evidence type="ECO:0000313" key="5">
    <source>
        <dbReference type="Proteomes" id="UP000606720"/>
    </source>
</evidence>
<dbReference type="PANTHER" id="PTHR45661">
    <property type="entry name" value="SURFACE ANTIGEN"/>
    <property type="match status" value="1"/>
</dbReference>
<dbReference type="Gene3D" id="2.60.40.1080">
    <property type="match status" value="1"/>
</dbReference>
<dbReference type="Pfam" id="PF00188">
    <property type="entry name" value="CAP"/>
    <property type="match status" value="1"/>
</dbReference>
<dbReference type="InterPro" id="IPR003343">
    <property type="entry name" value="Big_2"/>
</dbReference>
<dbReference type="RefSeq" id="WP_186867316.1">
    <property type="nucleotide sequence ID" value="NZ_JACOPH010000009.1"/>
</dbReference>
<feature type="domain" description="BIG2" evidence="3">
    <location>
        <begin position="277"/>
        <end position="321"/>
    </location>
</feature>
<feature type="domain" description="SCP" evidence="2">
    <location>
        <begin position="62"/>
        <end position="195"/>
    </location>
</feature>
<gene>
    <name evidence="4" type="ORF">H8S17_10820</name>
</gene>
<dbReference type="SUPFAM" id="SSF49373">
    <property type="entry name" value="Invasin/intimin cell-adhesion fragments"/>
    <property type="match status" value="1"/>
</dbReference>
<sequence>MKTRTIITGIAAFLLTLSVTLTSLPTAVHAAAILDVPITPTATDCSLLGVYGSYFSQAQMALDEVNAIRKDACESGNVPDPRDESRMLTPEDYTPLKWSRDLESVAKIRAVEAGIAYAFMDSGHDRLNNENTMSIQYNGIASSSENLSYYYQADMIEGILLWASEKPDWVAQNLEKTTGHYTSLINPNFKYIGLGGFETTAAKYPDTLAGELSAKDGLDETMQDAPSDVMQKIEVSNSYIDGYVLEGNTSIDTDTSTTLVPKVKLVRNRAIRYLWALDTFTFTSSDPRVATVSDSGVVTGLRGGTTTITTSVDGVEKISATVTVSCKHTRTLSSHTPPTCSSAGSDVLYCSICDDTITQSIPTTAHDYVYGNANADGKQTGKCSVCGDTICIAPPTNYSITWKNNKLTSNGFVKTFPADNPVGSIIYCWPNVTNGDSDYQEMVIETSDASILSVPDSFENIPYNELQVLRPGTVTLTIYPKYNVRLKTTFTVKVGEYEHTIVASATQNGLNYAIRQDANGRCTAYVSASPTSTLSGKIKVPHTITINDTAYDVTALDKNAFAGQSQITAFQFPKTLEKIESGAFTDCTGLTNITFLSTTAPVVLDDIWSGVNGSNLTLSILSYASNYSPIADSIGAAVTRDAACDHILTYHKAVAPTCQNIGNIAYYLCDECYKLFEDEACTKPISWSDTTLLPLGHDWDTEFTIDIAPTATSDGEKSIHCKRCGDKRDFVTIPAKSGSSSGNTDGNDGYYGDENDDYDLDISSAEIGDTFTLHGLHYKITSKLKGTENYAVSCTGADSKKITSVTIPAIIHTNEYSYKVTKIEKKAFYKYTKLKTVSLGTNLTAIGANAFYGCTSLKKIVLPKNIKSIGTRAFYKCSTLKTIKIKSNLLKKNSVGKQAFTNISKKVSVTVPAKKKAAYRKWFKSKGLKIK</sequence>
<dbReference type="SUPFAM" id="SSF52058">
    <property type="entry name" value="L domain-like"/>
    <property type="match status" value="1"/>
</dbReference>
<keyword evidence="1" id="KW-0732">Signal</keyword>
<dbReference type="SUPFAM" id="SSF55797">
    <property type="entry name" value="PR-1-like"/>
    <property type="match status" value="1"/>
</dbReference>
<dbReference type="InterPro" id="IPR035940">
    <property type="entry name" value="CAP_sf"/>
</dbReference>
<name>A0A923RTH3_9FIRM</name>
<dbReference type="Pfam" id="PF02368">
    <property type="entry name" value="Big_2"/>
    <property type="match status" value="1"/>
</dbReference>